<evidence type="ECO:0000256" key="1">
    <source>
        <dbReference type="ARBA" id="ARBA00007553"/>
    </source>
</evidence>
<dbReference type="SUPFAM" id="SSF55846">
    <property type="entry name" value="N-acetylmuramoyl-L-alanine amidase-like"/>
    <property type="match status" value="1"/>
</dbReference>
<protein>
    <submittedName>
        <fullName evidence="4">Putative N-acetylmuramoyl-L-alanine amidase</fullName>
    </submittedName>
</protein>
<evidence type="ECO:0000313" key="4">
    <source>
        <dbReference type="EMBL" id="EFG18406.1"/>
    </source>
</evidence>
<evidence type="ECO:0000313" key="5">
    <source>
        <dbReference type="Proteomes" id="UP000004563"/>
    </source>
</evidence>
<dbReference type="CDD" id="cd06583">
    <property type="entry name" value="PGRP"/>
    <property type="match status" value="1"/>
</dbReference>
<dbReference type="InterPro" id="IPR002502">
    <property type="entry name" value="Amidase_domain"/>
</dbReference>
<dbReference type="InterPro" id="IPR015510">
    <property type="entry name" value="PGRP"/>
</dbReference>
<gene>
    <name evidence="4" type="ORF">CUU_2332</name>
</gene>
<dbReference type="GO" id="GO:0009253">
    <property type="term" value="P:peptidoglycan catabolic process"/>
    <property type="evidence" value="ECO:0007669"/>
    <property type="project" value="InterPro"/>
</dbReference>
<dbReference type="GO" id="GO:0008745">
    <property type="term" value="F:N-acetylmuramoyl-L-alanine amidase activity"/>
    <property type="evidence" value="ECO:0007669"/>
    <property type="project" value="InterPro"/>
</dbReference>
<dbReference type="InterPro" id="IPR006619">
    <property type="entry name" value="PGRP_domain_met/bac"/>
</dbReference>
<dbReference type="Proteomes" id="UP000004563">
    <property type="component" value="Unassembled WGS sequence"/>
</dbReference>
<name>D4V6Q8_PHOVU</name>
<dbReference type="EMBL" id="ADKO01000047">
    <property type="protein sequence ID" value="EFG18406.1"/>
    <property type="molecule type" value="Genomic_DNA"/>
</dbReference>
<reference evidence="4 5" key="1">
    <citation type="journal article" date="2011" name="J. Bacteriol.">
        <title>Draft genome sequence of Bacteroides vulgatus PC510, a strain isolated from human feces.</title>
        <authorList>
            <person name="Cuiv P.O."/>
            <person name="Klaassens E.S."/>
            <person name="Durkin A.S."/>
            <person name="Harkins D.M."/>
            <person name="Foster L."/>
            <person name="McCorrison J."/>
            <person name="Torralba M."/>
            <person name="Nelson K.E."/>
            <person name="Morrison M."/>
        </authorList>
    </citation>
    <scope>NUCLEOTIDE SEQUENCE [LARGE SCALE GENOMIC DNA]</scope>
    <source>
        <strain evidence="4 5">PC510</strain>
    </source>
</reference>
<dbReference type="PANTHER" id="PTHR11022">
    <property type="entry name" value="PEPTIDOGLYCAN RECOGNITION PROTEIN"/>
    <property type="match status" value="1"/>
</dbReference>
<dbReference type="GO" id="GO:0008270">
    <property type="term" value="F:zinc ion binding"/>
    <property type="evidence" value="ECO:0007669"/>
    <property type="project" value="InterPro"/>
</dbReference>
<accession>D4V6Q8</accession>
<comment type="caution">
    <text evidence="4">The sequence shown here is derived from an EMBL/GenBank/DDBJ whole genome shotgun (WGS) entry which is preliminary data.</text>
</comment>
<proteinExistence type="inferred from homology"/>
<dbReference type="Gene3D" id="3.40.80.10">
    <property type="entry name" value="Peptidoglycan recognition protein-like"/>
    <property type="match status" value="1"/>
</dbReference>
<evidence type="ECO:0000259" key="2">
    <source>
        <dbReference type="SMART" id="SM00644"/>
    </source>
</evidence>
<sequence length="201" mass="23800">MTSRFHWGTFSPWLPLQFTYYQPLKQNSNEFKNKEKHLDTDSESNYHRSHRRCRRTRPERLYLMIMRTITLIIIHCSATPEGRRLDFETCRRDHIRHRGFTDIGYHFYITRDGEIHRGRPLEKVGAHCKNHNRHSIGICYEGGFSADCTPADTRTLMQKGSMLALLRELRLLFPKALIVGHHDLNPVKPCPCFDAVKEYRF</sequence>
<comment type="similarity">
    <text evidence="1">Belongs to the N-acetylmuramoyl-L-alanine amidase 2 family.</text>
</comment>
<feature type="domain" description="Peptidoglycan recognition protein family" evidence="3">
    <location>
        <begin position="47"/>
        <end position="185"/>
    </location>
</feature>
<dbReference type="SMART" id="SM00701">
    <property type="entry name" value="PGRP"/>
    <property type="match status" value="1"/>
</dbReference>
<dbReference type="PANTHER" id="PTHR11022:SF41">
    <property type="entry name" value="PEPTIDOGLYCAN-RECOGNITION PROTEIN LC-RELATED"/>
    <property type="match status" value="1"/>
</dbReference>
<feature type="domain" description="N-acetylmuramoyl-L-alanine amidase" evidence="2">
    <location>
        <begin position="55"/>
        <end position="192"/>
    </location>
</feature>
<dbReference type="SMART" id="SM00644">
    <property type="entry name" value="Ami_2"/>
    <property type="match status" value="1"/>
</dbReference>
<organism evidence="4 5">
    <name type="scientific">Phocaeicola vulgatus PC510</name>
    <dbReference type="NCBI Taxonomy" id="702446"/>
    <lineage>
        <taxon>Bacteria</taxon>
        <taxon>Pseudomonadati</taxon>
        <taxon>Bacteroidota</taxon>
        <taxon>Bacteroidia</taxon>
        <taxon>Bacteroidales</taxon>
        <taxon>Bacteroidaceae</taxon>
        <taxon>Phocaeicola</taxon>
    </lineage>
</organism>
<dbReference type="InterPro" id="IPR036505">
    <property type="entry name" value="Amidase/PGRP_sf"/>
</dbReference>
<evidence type="ECO:0000259" key="3">
    <source>
        <dbReference type="SMART" id="SM00701"/>
    </source>
</evidence>
<dbReference type="Pfam" id="PF01510">
    <property type="entry name" value="Amidase_2"/>
    <property type="match status" value="1"/>
</dbReference>
<dbReference type="AlphaFoldDB" id="D4V6Q8"/>